<sequence>MNPIEKGPIFVSGAYGDKGCAIVKTLLETLELLHLDTQSVYASVIDGDSLSAQEMSSSGAITLSLNVFENYADIVDTLKKVVKLILVIDPLNKRITRDNLFQYGKILIDAAIEADIQHIIFLTPFSELDLLSPPSMPSVNQKQPSASYRSQFMLVQAYLQSAFSKEKITLLCYPGILHQHLLVFKDYIQQHNAFPLPDKYLENSVESSNLNDIARAAAYIAHSPTSRHGGKDYKLTGPQLLTLREVGSNVLHGLGRDIQVDTMDIQRLRQILAHSIGNQDHADFLLEIWGLQQQQQIVGRRFEITRDMEALTGQSGKTLLEYFQDDNACNKFESSSSSKRIIF</sequence>
<evidence type="ECO:0000313" key="2">
    <source>
        <dbReference type="EMBL" id="KAG2197445.1"/>
    </source>
</evidence>
<dbReference type="PANTHER" id="PTHR47129:SF1">
    <property type="entry name" value="NMRA-LIKE DOMAIN-CONTAINING PROTEIN"/>
    <property type="match status" value="1"/>
</dbReference>
<name>A0A8H7QTF9_9FUNG</name>
<keyword evidence="3" id="KW-1185">Reference proteome</keyword>
<dbReference type="Gene3D" id="3.40.50.720">
    <property type="entry name" value="NAD(P)-binding Rossmann-like Domain"/>
    <property type="match status" value="1"/>
</dbReference>
<proteinExistence type="predicted"/>
<dbReference type="PANTHER" id="PTHR47129">
    <property type="entry name" value="QUINONE OXIDOREDUCTASE 2"/>
    <property type="match status" value="1"/>
</dbReference>
<protein>
    <recommendedName>
        <fullName evidence="1">NmrA-like domain-containing protein</fullName>
    </recommendedName>
</protein>
<dbReference type="InterPro" id="IPR008030">
    <property type="entry name" value="NmrA-like"/>
</dbReference>
<accession>A0A8H7QTF9</accession>
<reference evidence="2" key="1">
    <citation type="submission" date="2020-12" db="EMBL/GenBank/DDBJ databases">
        <title>Metabolic potential, ecology and presence of endohyphal bacteria is reflected in genomic diversity of Mucoromycotina.</title>
        <authorList>
            <person name="Muszewska A."/>
            <person name="Okrasinska A."/>
            <person name="Steczkiewicz K."/>
            <person name="Drgas O."/>
            <person name="Orlowska M."/>
            <person name="Perlinska-Lenart U."/>
            <person name="Aleksandrzak-Piekarczyk T."/>
            <person name="Szatraj K."/>
            <person name="Zielenkiewicz U."/>
            <person name="Pilsyk S."/>
            <person name="Malc E."/>
            <person name="Mieczkowski P."/>
            <person name="Kruszewska J.S."/>
            <person name="Biernat P."/>
            <person name="Pawlowska J."/>
        </authorList>
    </citation>
    <scope>NUCLEOTIDE SEQUENCE</scope>
    <source>
        <strain evidence="2">CBS 226.32</strain>
    </source>
</reference>
<dbReference type="InterPro" id="IPR052718">
    <property type="entry name" value="NmrA-type_oxidoreductase"/>
</dbReference>
<comment type="caution">
    <text evidence="2">The sequence shown here is derived from an EMBL/GenBank/DDBJ whole genome shotgun (WGS) entry which is preliminary data.</text>
</comment>
<dbReference type="AlphaFoldDB" id="A0A8H7QTF9"/>
<evidence type="ECO:0000313" key="3">
    <source>
        <dbReference type="Proteomes" id="UP000650833"/>
    </source>
</evidence>
<dbReference type="Pfam" id="PF05368">
    <property type="entry name" value="NmrA"/>
    <property type="match status" value="1"/>
</dbReference>
<dbReference type="EMBL" id="JAEPRC010000427">
    <property type="protein sequence ID" value="KAG2197445.1"/>
    <property type="molecule type" value="Genomic_DNA"/>
</dbReference>
<gene>
    <name evidence="2" type="ORF">INT46_009915</name>
</gene>
<dbReference type="OrthoDB" id="9997102at2759"/>
<dbReference type="Proteomes" id="UP000650833">
    <property type="component" value="Unassembled WGS sequence"/>
</dbReference>
<dbReference type="InterPro" id="IPR036291">
    <property type="entry name" value="NAD(P)-bd_dom_sf"/>
</dbReference>
<feature type="domain" description="NmrA-like" evidence="1">
    <location>
        <begin position="6"/>
        <end position="273"/>
    </location>
</feature>
<evidence type="ECO:0000259" key="1">
    <source>
        <dbReference type="Pfam" id="PF05368"/>
    </source>
</evidence>
<dbReference type="SUPFAM" id="SSF51735">
    <property type="entry name" value="NAD(P)-binding Rossmann-fold domains"/>
    <property type="match status" value="1"/>
</dbReference>
<organism evidence="2 3">
    <name type="scientific">Mucor plumbeus</name>
    <dbReference type="NCBI Taxonomy" id="97098"/>
    <lineage>
        <taxon>Eukaryota</taxon>
        <taxon>Fungi</taxon>
        <taxon>Fungi incertae sedis</taxon>
        <taxon>Mucoromycota</taxon>
        <taxon>Mucoromycotina</taxon>
        <taxon>Mucoromycetes</taxon>
        <taxon>Mucorales</taxon>
        <taxon>Mucorineae</taxon>
        <taxon>Mucoraceae</taxon>
        <taxon>Mucor</taxon>
    </lineage>
</organism>